<evidence type="ECO:0000256" key="17">
    <source>
        <dbReference type="ARBA" id="ARBA00023141"/>
    </source>
</evidence>
<dbReference type="GO" id="GO:0005524">
    <property type="term" value="F:ATP binding"/>
    <property type="evidence" value="ECO:0007669"/>
    <property type="project" value="UniProtKB-KW"/>
</dbReference>
<keyword evidence="11" id="KW-0479">Metal-binding</keyword>
<dbReference type="InterPro" id="IPR000623">
    <property type="entry name" value="Shikimate_kinase/TSH1"/>
</dbReference>
<dbReference type="HAMAP" id="MF_00109">
    <property type="entry name" value="Shikimate_kinase"/>
    <property type="match status" value="1"/>
</dbReference>
<dbReference type="GO" id="GO:0009073">
    <property type="term" value="P:aromatic amino acid family biosynthetic process"/>
    <property type="evidence" value="ECO:0007669"/>
    <property type="project" value="UniProtKB-KW"/>
</dbReference>
<dbReference type="GO" id="GO:0009507">
    <property type="term" value="C:chloroplast"/>
    <property type="evidence" value="ECO:0007669"/>
    <property type="project" value="UniProtKB-SubCell"/>
</dbReference>
<comment type="pathway">
    <text evidence="4">Metabolic intermediate biosynthesis; chorismate biosynthesis; chorismate from D-erythrose 4-phosphate and phosphoenolpyruvate: step 5/7.</text>
</comment>
<evidence type="ECO:0000313" key="20">
    <source>
        <dbReference type="Proteomes" id="UP001558713"/>
    </source>
</evidence>
<evidence type="ECO:0000256" key="10">
    <source>
        <dbReference type="ARBA" id="ARBA00022679"/>
    </source>
</evidence>
<dbReference type="Pfam" id="PF01202">
    <property type="entry name" value="SKI"/>
    <property type="match status" value="1"/>
</dbReference>
<evidence type="ECO:0000256" key="6">
    <source>
        <dbReference type="ARBA" id="ARBA00012154"/>
    </source>
</evidence>
<dbReference type="GO" id="GO:0004765">
    <property type="term" value="F:shikimate kinase activity"/>
    <property type="evidence" value="ECO:0007669"/>
    <property type="project" value="UniProtKB-EC"/>
</dbReference>
<keyword evidence="12" id="KW-0547">Nucleotide-binding</keyword>
<evidence type="ECO:0000256" key="9">
    <source>
        <dbReference type="ARBA" id="ARBA00022640"/>
    </source>
</evidence>
<dbReference type="Gene3D" id="3.40.50.300">
    <property type="entry name" value="P-loop containing nucleotide triphosphate hydrolases"/>
    <property type="match status" value="1"/>
</dbReference>
<keyword evidence="14" id="KW-0067">ATP-binding</keyword>
<organism evidence="19 20">
    <name type="scientific">Cardamine amara subsp. amara</name>
    <dbReference type="NCBI Taxonomy" id="228776"/>
    <lineage>
        <taxon>Eukaryota</taxon>
        <taxon>Viridiplantae</taxon>
        <taxon>Streptophyta</taxon>
        <taxon>Embryophyta</taxon>
        <taxon>Tracheophyta</taxon>
        <taxon>Spermatophyta</taxon>
        <taxon>Magnoliopsida</taxon>
        <taxon>eudicotyledons</taxon>
        <taxon>Gunneridae</taxon>
        <taxon>Pentapetalae</taxon>
        <taxon>rosids</taxon>
        <taxon>malvids</taxon>
        <taxon>Brassicales</taxon>
        <taxon>Brassicaceae</taxon>
        <taxon>Cardamineae</taxon>
        <taxon>Cardamine</taxon>
    </lineage>
</organism>
<comment type="cofactor">
    <cofactor evidence="1">
        <name>Mg(2+)</name>
        <dbReference type="ChEBI" id="CHEBI:18420"/>
    </cofactor>
</comment>
<dbReference type="InterPro" id="IPR027417">
    <property type="entry name" value="P-loop_NTPase"/>
</dbReference>
<evidence type="ECO:0000256" key="15">
    <source>
        <dbReference type="ARBA" id="ARBA00022842"/>
    </source>
</evidence>
<evidence type="ECO:0000256" key="14">
    <source>
        <dbReference type="ARBA" id="ARBA00022840"/>
    </source>
</evidence>
<evidence type="ECO:0000256" key="16">
    <source>
        <dbReference type="ARBA" id="ARBA00022946"/>
    </source>
</evidence>
<evidence type="ECO:0000313" key="19">
    <source>
        <dbReference type="EMBL" id="KAL1190304.1"/>
    </source>
</evidence>
<dbReference type="SUPFAM" id="SSF52540">
    <property type="entry name" value="P-loop containing nucleoside triphosphate hydrolases"/>
    <property type="match status" value="1"/>
</dbReference>
<dbReference type="CDD" id="cd00464">
    <property type="entry name" value="SK"/>
    <property type="match status" value="1"/>
</dbReference>
<dbReference type="GO" id="GO:0008652">
    <property type="term" value="P:amino acid biosynthetic process"/>
    <property type="evidence" value="ECO:0007669"/>
    <property type="project" value="UniProtKB-KW"/>
</dbReference>
<dbReference type="InterPro" id="IPR031322">
    <property type="entry name" value="Shikimate/glucono_kinase"/>
</dbReference>
<dbReference type="InterPro" id="IPR023000">
    <property type="entry name" value="Shikimate_kinase_CS"/>
</dbReference>
<dbReference type="AlphaFoldDB" id="A0ABD0ZGG8"/>
<evidence type="ECO:0000256" key="11">
    <source>
        <dbReference type="ARBA" id="ARBA00022723"/>
    </source>
</evidence>
<name>A0ABD0ZGG8_CARAN</name>
<keyword evidence="15" id="KW-0460">Magnesium</keyword>
<evidence type="ECO:0000256" key="18">
    <source>
        <dbReference type="ARBA" id="ARBA00048567"/>
    </source>
</evidence>
<evidence type="ECO:0000256" key="4">
    <source>
        <dbReference type="ARBA" id="ARBA00004842"/>
    </source>
</evidence>
<evidence type="ECO:0000256" key="12">
    <source>
        <dbReference type="ARBA" id="ARBA00022741"/>
    </source>
</evidence>
<keyword evidence="17" id="KW-0057">Aromatic amino acid biosynthesis</keyword>
<dbReference type="PANTHER" id="PTHR21087:SF22">
    <property type="entry name" value="SHIKIMATE KINASE 2, CHLOROPLASTIC"/>
    <property type="match status" value="1"/>
</dbReference>
<keyword evidence="20" id="KW-1185">Reference proteome</keyword>
<dbReference type="EMBL" id="JBANAX010000877">
    <property type="protein sequence ID" value="KAL1190304.1"/>
    <property type="molecule type" value="Genomic_DNA"/>
</dbReference>
<keyword evidence="16" id="KW-0809">Transit peptide</keyword>
<evidence type="ECO:0000256" key="1">
    <source>
        <dbReference type="ARBA" id="ARBA00001946"/>
    </source>
</evidence>
<comment type="similarity">
    <text evidence="5">Belongs to the shikimate kinase family.</text>
</comment>
<keyword evidence="8" id="KW-0028">Amino-acid biosynthesis</keyword>
<evidence type="ECO:0000256" key="2">
    <source>
        <dbReference type="ARBA" id="ARBA00002641"/>
    </source>
</evidence>
<dbReference type="GO" id="GO:0019632">
    <property type="term" value="P:shikimate metabolic process"/>
    <property type="evidence" value="ECO:0007669"/>
    <property type="project" value="UniProtKB-ARBA"/>
</dbReference>
<dbReference type="PRINTS" id="PR01100">
    <property type="entry name" value="SHIKIMTKNASE"/>
</dbReference>
<dbReference type="GO" id="GO:0046872">
    <property type="term" value="F:metal ion binding"/>
    <property type="evidence" value="ECO:0007669"/>
    <property type="project" value="UniProtKB-KW"/>
</dbReference>
<evidence type="ECO:0000256" key="13">
    <source>
        <dbReference type="ARBA" id="ARBA00022777"/>
    </source>
</evidence>
<dbReference type="FunFam" id="3.40.50.300:FF:000822">
    <property type="entry name" value="Shikimate kinase, chloroplastic"/>
    <property type="match status" value="1"/>
</dbReference>
<accession>A0ABD0ZGG8</accession>
<comment type="subcellular location">
    <subcellularLocation>
        <location evidence="3">Plastid</location>
        <location evidence="3">Chloroplast</location>
    </subcellularLocation>
</comment>
<evidence type="ECO:0000256" key="5">
    <source>
        <dbReference type="ARBA" id="ARBA00006997"/>
    </source>
</evidence>
<dbReference type="EC" id="2.7.1.71" evidence="6"/>
<dbReference type="Proteomes" id="UP001558713">
    <property type="component" value="Unassembled WGS sequence"/>
</dbReference>
<evidence type="ECO:0000256" key="7">
    <source>
        <dbReference type="ARBA" id="ARBA00022528"/>
    </source>
</evidence>
<proteinExistence type="inferred from homology"/>
<protein>
    <recommendedName>
        <fullName evidence="6">shikimate kinase</fullName>
        <ecNumber evidence="6">2.7.1.71</ecNumber>
    </recommendedName>
</protein>
<dbReference type="PROSITE" id="PS01128">
    <property type="entry name" value="SHIKIMATE_KINASE"/>
    <property type="match status" value="1"/>
</dbReference>
<keyword evidence="13 19" id="KW-0418">Kinase</keyword>
<sequence>MEVATVQRFQLNSSWIDLRNFEGKPRASLRYTQRVKEDKRLRVVALASDKRRDHRQRSVSDKNSSALLETGSLIHSPFDEEQILKRKAEEVKPYINGRSMYFVGMMGSGKTTVGKIMARALGYSFFDCDTLIEQAMNGTSVAEIFEHFGESVFREKETEALKKLSLMYHQVVVSTGGGAVIRPINWKYMHKGISIWLDVPLEALAHRIAAVGTDSRPLLRDNESGDTYTAALNRLSTIWDARGEAYTNASARVSLEIITSKRGYRSVSDLTPTEIAIEAFEQVQSFLDKEDGIGRPDGL</sequence>
<dbReference type="PANTHER" id="PTHR21087">
    <property type="entry name" value="SHIKIMATE KINASE"/>
    <property type="match status" value="1"/>
</dbReference>
<evidence type="ECO:0000256" key="3">
    <source>
        <dbReference type="ARBA" id="ARBA00004229"/>
    </source>
</evidence>
<reference evidence="19 20" key="1">
    <citation type="submission" date="2024-04" db="EMBL/GenBank/DDBJ databases">
        <title>Genome assembly C_amara_ONT_v2.</title>
        <authorList>
            <person name="Yant L."/>
            <person name="Moore C."/>
            <person name="Slenker M."/>
        </authorList>
    </citation>
    <scope>NUCLEOTIDE SEQUENCE [LARGE SCALE GENOMIC DNA]</scope>
    <source>
        <tissue evidence="19">Leaf</tissue>
    </source>
</reference>
<keyword evidence="9" id="KW-0934">Plastid</keyword>
<evidence type="ECO:0000256" key="8">
    <source>
        <dbReference type="ARBA" id="ARBA00022605"/>
    </source>
</evidence>
<comment type="function">
    <text evidence="2">Catalyzes the specific phosphorylation of the 3-hydroxyl group of shikimic acid using ATP as a cosubstrate.</text>
</comment>
<comment type="caution">
    <text evidence="19">The sequence shown here is derived from an EMBL/GenBank/DDBJ whole genome shotgun (WGS) entry which is preliminary data.</text>
</comment>
<keyword evidence="10" id="KW-0808">Transferase</keyword>
<gene>
    <name evidence="19" type="ORF">V5N11_016689</name>
</gene>
<comment type="catalytic activity">
    <reaction evidence="18">
        <text>shikimate + ATP = 3-phosphoshikimate + ADP + H(+)</text>
        <dbReference type="Rhea" id="RHEA:13121"/>
        <dbReference type="ChEBI" id="CHEBI:15378"/>
        <dbReference type="ChEBI" id="CHEBI:30616"/>
        <dbReference type="ChEBI" id="CHEBI:36208"/>
        <dbReference type="ChEBI" id="CHEBI:145989"/>
        <dbReference type="ChEBI" id="CHEBI:456216"/>
        <dbReference type="EC" id="2.7.1.71"/>
    </reaction>
</comment>
<keyword evidence="7" id="KW-0150">Chloroplast</keyword>